<reference evidence="2 3" key="1">
    <citation type="submission" date="2019-05" db="EMBL/GenBank/DDBJ databases">
        <title>Another draft genome of Portunus trituberculatus and its Hox gene families provides insights of decapod evolution.</title>
        <authorList>
            <person name="Jeong J.-H."/>
            <person name="Song I."/>
            <person name="Kim S."/>
            <person name="Choi T."/>
            <person name="Kim D."/>
            <person name="Ryu S."/>
            <person name="Kim W."/>
        </authorList>
    </citation>
    <scope>NUCLEOTIDE SEQUENCE [LARGE SCALE GENOMIC DNA]</scope>
    <source>
        <tissue evidence="2">Muscle</tissue>
    </source>
</reference>
<comment type="caution">
    <text evidence="2">The sequence shown here is derived from an EMBL/GenBank/DDBJ whole genome shotgun (WGS) entry which is preliminary data.</text>
</comment>
<organism evidence="2 3">
    <name type="scientific">Portunus trituberculatus</name>
    <name type="common">Swimming crab</name>
    <name type="synonym">Neptunus trituberculatus</name>
    <dbReference type="NCBI Taxonomy" id="210409"/>
    <lineage>
        <taxon>Eukaryota</taxon>
        <taxon>Metazoa</taxon>
        <taxon>Ecdysozoa</taxon>
        <taxon>Arthropoda</taxon>
        <taxon>Crustacea</taxon>
        <taxon>Multicrustacea</taxon>
        <taxon>Malacostraca</taxon>
        <taxon>Eumalacostraca</taxon>
        <taxon>Eucarida</taxon>
        <taxon>Decapoda</taxon>
        <taxon>Pleocyemata</taxon>
        <taxon>Brachyura</taxon>
        <taxon>Eubrachyura</taxon>
        <taxon>Portunoidea</taxon>
        <taxon>Portunidae</taxon>
        <taxon>Portuninae</taxon>
        <taxon>Portunus</taxon>
    </lineage>
</organism>
<evidence type="ECO:0000313" key="3">
    <source>
        <dbReference type="Proteomes" id="UP000324222"/>
    </source>
</evidence>
<feature type="compositionally biased region" description="Polar residues" evidence="1">
    <location>
        <begin position="33"/>
        <end position="45"/>
    </location>
</feature>
<keyword evidence="3" id="KW-1185">Reference proteome</keyword>
<gene>
    <name evidence="2" type="ORF">E2C01_037842</name>
</gene>
<sequence length="63" mass="7137">MTREPGLGLVLAAGQTMRKDGREEDRDGKEWWSSETGSRTGETQPPDSPREMLYARSRYTCTT</sequence>
<dbReference type="Proteomes" id="UP000324222">
    <property type="component" value="Unassembled WGS sequence"/>
</dbReference>
<feature type="region of interest" description="Disordered" evidence="1">
    <location>
        <begin position="14"/>
        <end position="51"/>
    </location>
</feature>
<accession>A0A5B7FF69</accession>
<proteinExistence type="predicted"/>
<feature type="compositionally biased region" description="Basic and acidic residues" evidence="1">
    <location>
        <begin position="17"/>
        <end position="32"/>
    </location>
</feature>
<evidence type="ECO:0000256" key="1">
    <source>
        <dbReference type="SAM" id="MobiDB-lite"/>
    </source>
</evidence>
<dbReference type="AlphaFoldDB" id="A0A5B7FF69"/>
<evidence type="ECO:0000313" key="2">
    <source>
        <dbReference type="EMBL" id="MPC44177.1"/>
    </source>
</evidence>
<name>A0A5B7FF69_PORTR</name>
<protein>
    <submittedName>
        <fullName evidence="2">Uncharacterized protein</fullName>
    </submittedName>
</protein>
<dbReference type="EMBL" id="VSRR010006163">
    <property type="protein sequence ID" value="MPC44177.1"/>
    <property type="molecule type" value="Genomic_DNA"/>
</dbReference>